<accession>A0A0E9VIG7</accession>
<organism evidence="1">
    <name type="scientific">Anguilla anguilla</name>
    <name type="common">European freshwater eel</name>
    <name type="synonym">Muraena anguilla</name>
    <dbReference type="NCBI Taxonomy" id="7936"/>
    <lineage>
        <taxon>Eukaryota</taxon>
        <taxon>Metazoa</taxon>
        <taxon>Chordata</taxon>
        <taxon>Craniata</taxon>
        <taxon>Vertebrata</taxon>
        <taxon>Euteleostomi</taxon>
        <taxon>Actinopterygii</taxon>
        <taxon>Neopterygii</taxon>
        <taxon>Teleostei</taxon>
        <taxon>Anguilliformes</taxon>
        <taxon>Anguillidae</taxon>
        <taxon>Anguilla</taxon>
    </lineage>
</organism>
<reference evidence="1" key="1">
    <citation type="submission" date="2014-11" db="EMBL/GenBank/DDBJ databases">
        <authorList>
            <person name="Amaro Gonzalez C."/>
        </authorList>
    </citation>
    <scope>NUCLEOTIDE SEQUENCE</scope>
</reference>
<reference evidence="1" key="2">
    <citation type="journal article" date="2015" name="Fish Shellfish Immunol.">
        <title>Early steps in the European eel (Anguilla anguilla)-Vibrio vulnificus interaction in the gills: Role of the RtxA13 toxin.</title>
        <authorList>
            <person name="Callol A."/>
            <person name="Pajuelo D."/>
            <person name="Ebbesson L."/>
            <person name="Teles M."/>
            <person name="MacKenzie S."/>
            <person name="Amaro C."/>
        </authorList>
    </citation>
    <scope>NUCLEOTIDE SEQUENCE</scope>
</reference>
<dbReference type="AlphaFoldDB" id="A0A0E9VIG7"/>
<evidence type="ECO:0000313" key="1">
    <source>
        <dbReference type="EMBL" id="JAH77924.1"/>
    </source>
</evidence>
<sequence length="43" mass="5042">MFFSIKLHFHHIYSSVWDRNAANCSIHQNSYSTKLPFSLLNVS</sequence>
<protein>
    <submittedName>
        <fullName evidence="1">Uncharacterized protein</fullName>
    </submittedName>
</protein>
<proteinExistence type="predicted"/>
<dbReference type="EMBL" id="GBXM01030653">
    <property type="protein sequence ID" value="JAH77924.1"/>
    <property type="molecule type" value="Transcribed_RNA"/>
</dbReference>
<name>A0A0E9VIG7_ANGAN</name>